<dbReference type="EMBL" id="UYIV01000001">
    <property type="protein sequence ID" value="VDH04644.1"/>
    <property type="molecule type" value="Genomic_DNA"/>
</dbReference>
<proteinExistence type="predicted"/>
<name>A0A7Z8YP79_9FLAO</name>
<dbReference type="AlphaFoldDB" id="A0A7Z8YP79"/>
<dbReference type="RefSeq" id="WP_125151376.1">
    <property type="nucleotide sequence ID" value="NZ_UYIV01000001.1"/>
</dbReference>
<dbReference type="InterPro" id="IPR011250">
    <property type="entry name" value="OMP/PagP_B-barrel"/>
</dbReference>
<dbReference type="Gene3D" id="2.40.160.20">
    <property type="match status" value="1"/>
</dbReference>
<evidence type="ECO:0000313" key="1">
    <source>
        <dbReference type="EMBL" id="VDH04644.1"/>
    </source>
</evidence>
<sequence length="159" mass="17703">MKKMVFTLMILVGAVTGGQAQRGVSKNALGLRLGSSYGIGAEISYQRALAKSTRLEANIGWVNHKDYGIMKVTGIHQWTWPIENGFRWYAGVGGSLAAWNFKNNNNDMSLAGVGQIGIEYHLNIPLQISLDFKPEVTVIRHDFTDSWRNDVALGVRYKF</sequence>
<comment type="caution">
    <text evidence="1">The sequence shown here is derived from an EMBL/GenBank/DDBJ whole genome shotgun (WGS) entry which is preliminary data.</text>
</comment>
<evidence type="ECO:0000313" key="2">
    <source>
        <dbReference type="Proteomes" id="UP000270205"/>
    </source>
</evidence>
<organism evidence="1 2">
    <name type="scientific">Bergeyella zoohelcum</name>
    <dbReference type="NCBI Taxonomy" id="1015"/>
    <lineage>
        <taxon>Bacteria</taxon>
        <taxon>Pseudomonadati</taxon>
        <taxon>Bacteroidota</taxon>
        <taxon>Flavobacteriia</taxon>
        <taxon>Flavobacteriales</taxon>
        <taxon>Weeksellaceae</taxon>
        <taxon>Bergeyella</taxon>
    </lineage>
</organism>
<reference evidence="1 2" key="1">
    <citation type="submission" date="2018-11" db="EMBL/GenBank/DDBJ databases">
        <authorList>
            <consortium name="Pathogen Informatics"/>
        </authorList>
    </citation>
    <scope>NUCLEOTIDE SEQUENCE [LARGE SCALE GENOMIC DNA]</scope>
    <source>
        <strain evidence="1 2">NCTC12929</strain>
    </source>
</reference>
<dbReference type="Proteomes" id="UP000270205">
    <property type="component" value="Unassembled WGS sequence"/>
</dbReference>
<evidence type="ECO:0008006" key="3">
    <source>
        <dbReference type="Google" id="ProtNLM"/>
    </source>
</evidence>
<dbReference type="SUPFAM" id="SSF56925">
    <property type="entry name" value="OMPA-like"/>
    <property type="match status" value="1"/>
</dbReference>
<gene>
    <name evidence="1" type="ORF">NCTC12929_01540</name>
</gene>
<protein>
    <recommendedName>
        <fullName evidence="3">Outer membrane protein beta-barrel domain-containing protein</fullName>
    </recommendedName>
</protein>
<accession>A0A7Z8YP79</accession>